<dbReference type="EMBL" id="PRLG01000003">
    <property type="protein sequence ID" value="PYY30956.1"/>
    <property type="molecule type" value="Genomic_DNA"/>
</dbReference>
<keyword evidence="1" id="KW-0472">Membrane</keyword>
<comment type="caution">
    <text evidence="2">The sequence shown here is derived from an EMBL/GenBank/DDBJ whole genome shotgun (WGS) entry which is preliminary data.</text>
</comment>
<name>A0A2W0CE04_9BACL</name>
<keyword evidence="1" id="KW-0812">Transmembrane</keyword>
<protein>
    <submittedName>
        <fullName evidence="2">Uncharacterized protein</fullName>
    </submittedName>
</protein>
<gene>
    <name evidence="2" type="ORF">PIL02S_00503</name>
</gene>
<evidence type="ECO:0000313" key="3">
    <source>
        <dbReference type="Proteomes" id="UP000247459"/>
    </source>
</evidence>
<evidence type="ECO:0000256" key="1">
    <source>
        <dbReference type="SAM" id="Phobius"/>
    </source>
</evidence>
<evidence type="ECO:0000313" key="2">
    <source>
        <dbReference type="EMBL" id="PYY30956.1"/>
    </source>
</evidence>
<accession>A0A2W0CE04</accession>
<proteinExistence type="predicted"/>
<dbReference type="Proteomes" id="UP000247459">
    <property type="component" value="Unassembled WGS sequence"/>
</dbReference>
<sequence>MNNKLKWGLVVFFIAILGFFIARTQNETFQTIYSLLGILLIVLIALFIFVDKER</sequence>
<reference evidence="2 3" key="1">
    <citation type="submission" date="2018-01" db="EMBL/GenBank/DDBJ databases">
        <title>Genome sequence of the PGP bacterium Paenibacillus illinoisensis E3.</title>
        <authorList>
            <person name="Rolli E."/>
            <person name="Marasco R."/>
            <person name="Bessem C."/>
            <person name="Michoud G."/>
            <person name="Gaiarsa S."/>
            <person name="Borin S."/>
            <person name="Daffonchio D."/>
        </authorList>
    </citation>
    <scope>NUCLEOTIDE SEQUENCE [LARGE SCALE GENOMIC DNA]</scope>
    <source>
        <strain evidence="2 3">E3</strain>
    </source>
</reference>
<dbReference type="AlphaFoldDB" id="A0A2W0CE04"/>
<feature type="transmembrane region" description="Helical" evidence="1">
    <location>
        <begin position="7"/>
        <end position="25"/>
    </location>
</feature>
<organism evidence="2 3">
    <name type="scientific">Paenibacillus illinoisensis</name>
    <dbReference type="NCBI Taxonomy" id="59845"/>
    <lineage>
        <taxon>Bacteria</taxon>
        <taxon>Bacillati</taxon>
        <taxon>Bacillota</taxon>
        <taxon>Bacilli</taxon>
        <taxon>Bacillales</taxon>
        <taxon>Paenibacillaceae</taxon>
        <taxon>Paenibacillus</taxon>
    </lineage>
</organism>
<feature type="transmembrane region" description="Helical" evidence="1">
    <location>
        <begin position="31"/>
        <end position="50"/>
    </location>
</feature>
<keyword evidence="1" id="KW-1133">Transmembrane helix</keyword>